<evidence type="ECO:0000256" key="3">
    <source>
        <dbReference type="SAM" id="MobiDB-lite"/>
    </source>
</evidence>
<dbReference type="InterPro" id="IPR011042">
    <property type="entry name" value="6-blade_b-propeller_TolB-like"/>
</dbReference>
<dbReference type="InterPro" id="IPR013658">
    <property type="entry name" value="SGL"/>
</dbReference>
<proteinExistence type="inferred from homology"/>
<dbReference type="Gene3D" id="2.120.10.30">
    <property type="entry name" value="TolB, C-terminal domain"/>
    <property type="match status" value="1"/>
</dbReference>
<evidence type="ECO:0000259" key="4">
    <source>
        <dbReference type="Pfam" id="PF08450"/>
    </source>
</evidence>
<dbReference type="PANTHER" id="PTHR47572:SF4">
    <property type="entry name" value="LACTONASE DRP35"/>
    <property type="match status" value="1"/>
</dbReference>
<name>A0A2T1DTP8_9CYAN</name>
<keyword evidence="6" id="KW-1185">Reference proteome</keyword>
<dbReference type="PANTHER" id="PTHR47572">
    <property type="entry name" value="LIPOPROTEIN-RELATED"/>
    <property type="match status" value="1"/>
</dbReference>
<feature type="domain" description="SMP-30/Gluconolactonase/LRE-like region" evidence="4">
    <location>
        <begin position="259"/>
        <end position="349"/>
    </location>
</feature>
<organism evidence="5 6">
    <name type="scientific">Stenomitos frigidus ULC18</name>
    <dbReference type="NCBI Taxonomy" id="2107698"/>
    <lineage>
        <taxon>Bacteria</taxon>
        <taxon>Bacillati</taxon>
        <taxon>Cyanobacteriota</taxon>
        <taxon>Cyanophyceae</taxon>
        <taxon>Leptolyngbyales</taxon>
        <taxon>Leptolyngbyaceae</taxon>
        <taxon>Stenomitos</taxon>
    </lineage>
</organism>
<reference evidence="6" key="1">
    <citation type="submission" date="2018-02" db="EMBL/GenBank/DDBJ databases">
        <authorList>
            <person name="Moore K."/>
            <person name="Momper L."/>
        </authorList>
    </citation>
    <scope>NUCLEOTIDE SEQUENCE [LARGE SCALE GENOMIC DNA]</scope>
    <source>
        <strain evidence="6">ULC18</strain>
    </source>
</reference>
<evidence type="ECO:0000256" key="2">
    <source>
        <dbReference type="ARBA" id="ARBA00022801"/>
    </source>
</evidence>
<dbReference type="InterPro" id="IPR051262">
    <property type="entry name" value="SMP-30/CGR1_Lactonase"/>
</dbReference>
<dbReference type="Pfam" id="PF08450">
    <property type="entry name" value="SGL"/>
    <property type="match status" value="1"/>
</dbReference>
<dbReference type="OrthoDB" id="241638at2"/>
<comment type="similarity">
    <text evidence="1">Belongs to the SMP-30/CGR1 family.</text>
</comment>
<dbReference type="Proteomes" id="UP000239576">
    <property type="component" value="Unassembled WGS sequence"/>
</dbReference>
<gene>
    <name evidence="5" type="ORF">C7B82_29885</name>
</gene>
<comment type="caution">
    <text evidence="5">The sequence shown here is derived from an EMBL/GenBank/DDBJ whole genome shotgun (WGS) entry which is preliminary data.</text>
</comment>
<keyword evidence="2" id="KW-0378">Hydrolase</keyword>
<evidence type="ECO:0000256" key="1">
    <source>
        <dbReference type="ARBA" id="ARBA00008853"/>
    </source>
</evidence>
<dbReference type="AlphaFoldDB" id="A0A2T1DTP8"/>
<dbReference type="GO" id="GO:0016787">
    <property type="term" value="F:hydrolase activity"/>
    <property type="evidence" value="ECO:0007669"/>
    <property type="project" value="UniProtKB-KW"/>
</dbReference>
<sequence>MNGAKGKCRFPDQVSSEKPKHNPKQRRLSMLNNPANQLQASRGSLQDGHDDRLSAEVDTVIPATLQTLEETDELLGAAIGDGRVFVGPEASPPFPEGIVADENRVYVAGPAAFGDNGGRPSEVRVFHRLSGKLLTIILIQGEQLSEIHGVAGLTVDSQNRVYVVSNQLGIVRLSPHGNAYKQEIYSPVLPEVNCNPALPPSLPCSLPNEITFGPDGYLYWSDSFQNIIFRVPPGGGVAERWFHSDRLAGSVSAPFPVGPNGIKVSPNGTEMYIAVTTSNTSPGGAIYRLAFVAAPQERDLKLFHQYTQGEMPDGIAFGKSGKLYVALQSPSGVSILNPDGTEGARLAGPPNSPIAYDAPADFAFDQRGSVLVTNHALFSGNPASFAVLKAFVKDRGVDVNVPHLP</sequence>
<reference evidence="5 6" key="2">
    <citation type="submission" date="2018-03" db="EMBL/GenBank/DDBJ databases">
        <title>The ancient ancestry and fast evolution of plastids.</title>
        <authorList>
            <person name="Moore K.R."/>
            <person name="Magnabosco C."/>
            <person name="Momper L."/>
            <person name="Gold D.A."/>
            <person name="Bosak T."/>
            <person name="Fournier G.P."/>
        </authorList>
    </citation>
    <scope>NUCLEOTIDE SEQUENCE [LARGE SCALE GENOMIC DNA]</scope>
    <source>
        <strain evidence="5 6">ULC18</strain>
    </source>
</reference>
<accession>A0A2T1DTP8</accession>
<dbReference type="EMBL" id="PVWK01000159">
    <property type="protein sequence ID" value="PSB23744.1"/>
    <property type="molecule type" value="Genomic_DNA"/>
</dbReference>
<dbReference type="SUPFAM" id="SSF63829">
    <property type="entry name" value="Calcium-dependent phosphotriesterase"/>
    <property type="match status" value="1"/>
</dbReference>
<feature type="region of interest" description="Disordered" evidence="3">
    <location>
        <begin position="1"/>
        <end position="32"/>
    </location>
</feature>
<evidence type="ECO:0000313" key="5">
    <source>
        <dbReference type="EMBL" id="PSB23744.1"/>
    </source>
</evidence>
<protein>
    <recommendedName>
        <fullName evidence="4">SMP-30/Gluconolactonase/LRE-like region domain-containing protein</fullName>
    </recommendedName>
</protein>
<evidence type="ECO:0000313" key="6">
    <source>
        <dbReference type="Proteomes" id="UP000239576"/>
    </source>
</evidence>